<dbReference type="OrthoDB" id="5981550at2759"/>
<evidence type="ECO:0000313" key="3">
    <source>
        <dbReference type="EMBL" id="OWZ17797.1"/>
    </source>
</evidence>
<evidence type="ECO:0000256" key="1">
    <source>
        <dbReference type="PROSITE-ProRule" id="PRU00235"/>
    </source>
</evidence>
<dbReference type="STRING" id="4795.A0A225WLC6"/>
<protein>
    <submittedName>
        <fullName evidence="3">Uncharacterized protein</fullName>
    </submittedName>
</protein>
<name>A0A225WLC6_9STRA</name>
<organism evidence="3 4">
    <name type="scientific">Phytophthora megakarya</name>
    <dbReference type="NCBI Taxonomy" id="4795"/>
    <lineage>
        <taxon>Eukaryota</taxon>
        <taxon>Sar</taxon>
        <taxon>Stramenopiles</taxon>
        <taxon>Oomycota</taxon>
        <taxon>Peronosporomycetes</taxon>
        <taxon>Peronosporales</taxon>
        <taxon>Peronosporaceae</taxon>
        <taxon>Phytophthora</taxon>
    </lineage>
</organism>
<feature type="repeat" description="RCC1" evidence="1">
    <location>
        <begin position="221"/>
        <end position="276"/>
    </location>
</feature>
<dbReference type="Proteomes" id="UP000198211">
    <property type="component" value="Unassembled WGS sequence"/>
</dbReference>
<sequence>MTRTKAASPTAKSKKKAAMTASKTREASVTIEQKVVQSEVVQESRPASPTQLTKKRVVRWPKYHEKISFLERESFKGLAPTDGLPPPSVWYPGTTLGESYRVASTMFQAAHQASQETRPVSWGYGCTDGSLGHNNTRRVVEMKRLACFRRAVIRAVSAGNKLSLFLTADNRVLQSGRLFLKQDGCNMWKPVEVKFEDEESGIKIVAVEAGHLAAYALDGDGEVFTWGDARYGKTCRADGRTTYVPWIVDLPSNIPNSSFITQLSVGSHHSLAQLRINGVVDRWRKFPLGGVTPAMSYEEDSTKVSLCQCTSSQTTTQSVLGVFVQCETCKTSQLCRMCSRKCHKGHILRPVAFGRGINRVCSCSEHTMSSGNPCYFTSKLAIIQEVTERHEECLSQHLSQQSMK</sequence>
<dbReference type="Gene3D" id="2.130.10.30">
    <property type="entry name" value="Regulator of chromosome condensation 1/beta-lactamase-inhibitor protein II"/>
    <property type="match status" value="1"/>
</dbReference>
<evidence type="ECO:0000256" key="2">
    <source>
        <dbReference type="SAM" id="MobiDB-lite"/>
    </source>
</evidence>
<proteinExistence type="predicted"/>
<accession>A0A225WLC6</accession>
<dbReference type="AlphaFoldDB" id="A0A225WLC6"/>
<feature type="compositionally biased region" description="Low complexity" evidence="2">
    <location>
        <begin position="1"/>
        <end position="11"/>
    </location>
</feature>
<dbReference type="PANTHER" id="PTHR45982:SF1">
    <property type="entry name" value="REGULATOR OF CHROMOSOME CONDENSATION"/>
    <property type="match status" value="1"/>
</dbReference>
<dbReference type="InterPro" id="IPR000408">
    <property type="entry name" value="Reg_chr_condens"/>
</dbReference>
<dbReference type="EMBL" id="NBNE01000690">
    <property type="protein sequence ID" value="OWZ17797.1"/>
    <property type="molecule type" value="Genomic_DNA"/>
</dbReference>
<dbReference type="PANTHER" id="PTHR45982">
    <property type="entry name" value="REGULATOR OF CHROMOSOME CONDENSATION"/>
    <property type="match status" value="1"/>
</dbReference>
<gene>
    <name evidence="3" type="ORF">PHMEG_0008205</name>
</gene>
<comment type="caution">
    <text evidence="3">The sequence shown here is derived from an EMBL/GenBank/DDBJ whole genome shotgun (WGS) entry which is preliminary data.</text>
</comment>
<dbReference type="InterPro" id="IPR009091">
    <property type="entry name" value="RCC1/BLIP-II"/>
</dbReference>
<evidence type="ECO:0000313" key="4">
    <source>
        <dbReference type="Proteomes" id="UP000198211"/>
    </source>
</evidence>
<dbReference type="SUPFAM" id="SSF50985">
    <property type="entry name" value="RCC1/BLIP-II"/>
    <property type="match status" value="1"/>
</dbReference>
<keyword evidence="4" id="KW-1185">Reference proteome</keyword>
<reference evidence="4" key="1">
    <citation type="submission" date="2017-03" db="EMBL/GenBank/DDBJ databases">
        <title>Phytopthora megakarya and P. palmivora, two closely related causual agents of cacao black pod achieved similar genome size and gene model numbers by different mechanisms.</title>
        <authorList>
            <person name="Ali S."/>
            <person name="Shao J."/>
            <person name="Larry D.J."/>
            <person name="Kronmiller B."/>
            <person name="Shen D."/>
            <person name="Strem M.D."/>
            <person name="Melnick R.L."/>
            <person name="Guiltinan M.J."/>
            <person name="Tyler B.M."/>
            <person name="Meinhardt L.W."/>
            <person name="Bailey B.A."/>
        </authorList>
    </citation>
    <scope>NUCLEOTIDE SEQUENCE [LARGE SCALE GENOMIC DNA]</scope>
    <source>
        <strain evidence="4">zdho120</strain>
    </source>
</reference>
<dbReference type="InterPro" id="IPR051553">
    <property type="entry name" value="Ran_GTPase-activating"/>
</dbReference>
<feature type="region of interest" description="Disordered" evidence="2">
    <location>
        <begin position="1"/>
        <end position="29"/>
    </location>
</feature>
<dbReference type="PROSITE" id="PS50012">
    <property type="entry name" value="RCC1_3"/>
    <property type="match status" value="1"/>
</dbReference>